<dbReference type="InterPro" id="IPR011006">
    <property type="entry name" value="CheY-like_superfamily"/>
</dbReference>
<proteinExistence type="predicted"/>
<organism evidence="5">
    <name type="scientific">Mytilinidion resinicola</name>
    <dbReference type="NCBI Taxonomy" id="574789"/>
    <lineage>
        <taxon>Eukaryota</taxon>
        <taxon>Fungi</taxon>
        <taxon>Dikarya</taxon>
        <taxon>Ascomycota</taxon>
        <taxon>Pezizomycotina</taxon>
        <taxon>Dothideomycetes</taxon>
        <taxon>Pleosporomycetidae</taxon>
        <taxon>Mytilinidiales</taxon>
        <taxon>Mytilinidiaceae</taxon>
        <taxon>Mytilinidion</taxon>
    </lineage>
</organism>
<feature type="modified residue" description="4-aspartylphosphate" evidence="2">
    <location>
        <position position="503"/>
    </location>
</feature>
<dbReference type="InterPro" id="IPR036097">
    <property type="entry name" value="HisK_dim/P_sf"/>
</dbReference>
<dbReference type="PANTHER" id="PTHR43719">
    <property type="entry name" value="TWO-COMPONENT HISTIDINE KINASE"/>
    <property type="match status" value="1"/>
</dbReference>
<dbReference type="SUPFAM" id="SSF52172">
    <property type="entry name" value="CheY-like"/>
    <property type="match status" value="1"/>
</dbReference>
<dbReference type="RefSeq" id="XP_033584511.1">
    <property type="nucleotide sequence ID" value="XM_033716422.1"/>
</dbReference>
<sequence>MYPDDVAVVQQGWVSLEQGAREARFEFRVRRPEHSDVPKEDLRQEHYTWLLLNAFAYRHEDGALKSVVGSASDISFNKWAEDVQKQRTDDAIESKQIMEKFIDVTSHEMRNPLSAIMISAEDIVKTASNLKAAIHGQGQLVISLVNEIEEAAHTILHCTQHQKRIVDDVLTISKIDSGLFSVCPEEVRVVNVVKHVLGMLEKEFIAKDIQPNLAIRDSFKELGIETVLLDPSRLVQILMNLLTNAIKFTAGRPSRVITVHLDAFLEDPRHVYGGVEFLALKKQTEDLTLRPEWGGGKSVYLLFAVEDSGCGLRDTSILFNRFSQAPKTHVNYGGSGLGLFISRELTEMQGGAIGVSSVFGAGSRFAFYIKARMSIAPSRPLLPNPEAFESLRPMPADLDVGTDYAAPSDPTIFPEGPKQLVWVDEDTGMNLATALKSPPARFDILLVEDNKINQKVLSKQLRKAGHSVSIANHGVEAIDIINESNYWRGHESDGVNLSVMLLDIEMPVMDGLTCIKRIRELQAEGVVVNHLPVIAITANARAEQVKEYREAGMDDVISKPFSIPNVLSTMERLVHRYGTASPALYTST</sequence>
<dbReference type="GeneID" id="54457315"/>
<dbReference type="InterPro" id="IPR005467">
    <property type="entry name" value="His_kinase_dom"/>
</dbReference>
<evidence type="ECO:0000256" key="1">
    <source>
        <dbReference type="ARBA" id="ARBA00022553"/>
    </source>
</evidence>
<protein>
    <submittedName>
        <fullName evidence="5 7">Uncharacterized protein</fullName>
    </submittedName>
</protein>
<dbReference type="Pfam" id="PF00072">
    <property type="entry name" value="Response_reg"/>
    <property type="match status" value="1"/>
</dbReference>
<dbReference type="InterPro" id="IPR001789">
    <property type="entry name" value="Sig_transdc_resp-reg_receiver"/>
</dbReference>
<dbReference type="PROSITE" id="PS50110">
    <property type="entry name" value="RESPONSE_REGULATORY"/>
    <property type="match status" value="1"/>
</dbReference>
<dbReference type="Gene3D" id="1.10.287.130">
    <property type="match status" value="1"/>
</dbReference>
<reference evidence="7" key="3">
    <citation type="submission" date="2025-04" db="UniProtKB">
        <authorList>
            <consortium name="RefSeq"/>
        </authorList>
    </citation>
    <scope>IDENTIFICATION</scope>
    <source>
        <strain evidence="7">CBS 304.34</strain>
    </source>
</reference>
<dbReference type="InterPro" id="IPR036890">
    <property type="entry name" value="HATPase_C_sf"/>
</dbReference>
<evidence type="ECO:0000259" key="3">
    <source>
        <dbReference type="PROSITE" id="PS50109"/>
    </source>
</evidence>
<dbReference type="SMART" id="SM00387">
    <property type="entry name" value="HATPase_c"/>
    <property type="match status" value="1"/>
</dbReference>
<dbReference type="AlphaFoldDB" id="A0A6A6ZBE6"/>
<evidence type="ECO:0000259" key="4">
    <source>
        <dbReference type="PROSITE" id="PS50110"/>
    </source>
</evidence>
<dbReference type="CDD" id="cd17546">
    <property type="entry name" value="REC_hyHK_CKI1_RcsC-like"/>
    <property type="match status" value="1"/>
</dbReference>
<dbReference type="InterPro" id="IPR050956">
    <property type="entry name" value="2C_system_His_kinase"/>
</dbReference>
<evidence type="ECO:0000313" key="6">
    <source>
        <dbReference type="Proteomes" id="UP000504636"/>
    </source>
</evidence>
<evidence type="ECO:0000313" key="5">
    <source>
        <dbReference type="EMBL" id="KAF2817547.1"/>
    </source>
</evidence>
<dbReference type="Gene3D" id="3.30.450.20">
    <property type="entry name" value="PAS domain"/>
    <property type="match status" value="1"/>
</dbReference>
<dbReference type="PANTHER" id="PTHR43719:SF30">
    <property type="entry name" value="TWO-COMPONENT SYSTEM RESPONSE REGULATOR"/>
    <property type="match status" value="1"/>
</dbReference>
<dbReference type="OrthoDB" id="60033at2759"/>
<dbReference type="Proteomes" id="UP000504636">
    <property type="component" value="Unplaced"/>
</dbReference>
<dbReference type="SUPFAM" id="SSF47384">
    <property type="entry name" value="Homodimeric domain of signal transducing histidine kinase"/>
    <property type="match status" value="1"/>
</dbReference>
<dbReference type="Pfam" id="PF02518">
    <property type="entry name" value="HATPase_c"/>
    <property type="match status" value="1"/>
</dbReference>
<dbReference type="Gene3D" id="3.40.50.2300">
    <property type="match status" value="1"/>
</dbReference>
<feature type="domain" description="Response regulatory" evidence="4">
    <location>
        <begin position="443"/>
        <end position="574"/>
    </location>
</feature>
<dbReference type="InterPro" id="IPR003661">
    <property type="entry name" value="HisK_dim/P_dom"/>
</dbReference>
<dbReference type="GO" id="GO:0000155">
    <property type="term" value="F:phosphorelay sensor kinase activity"/>
    <property type="evidence" value="ECO:0007669"/>
    <property type="project" value="InterPro"/>
</dbReference>
<dbReference type="InterPro" id="IPR004358">
    <property type="entry name" value="Sig_transdc_His_kin-like_C"/>
</dbReference>
<dbReference type="Gene3D" id="3.30.565.10">
    <property type="entry name" value="Histidine kinase-like ATPase, C-terminal domain"/>
    <property type="match status" value="1"/>
</dbReference>
<dbReference type="CDD" id="cd00082">
    <property type="entry name" value="HisKA"/>
    <property type="match status" value="1"/>
</dbReference>
<dbReference type="EMBL" id="MU003692">
    <property type="protein sequence ID" value="KAF2817547.1"/>
    <property type="molecule type" value="Genomic_DNA"/>
</dbReference>
<dbReference type="PROSITE" id="PS50109">
    <property type="entry name" value="HIS_KIN"/>
    <property type="match status" value="1"/>
</dbReference>
<dbReference type="InterPro" id="IPR003594">
    <property type="entry name" value="HATPase_dom"/>
</dbReference>
<keyword evidence="1 2" id="KW-0597">Phosphoprotein</keyword>
<dbReference type="SMART" id="SM00388">
    <property type="entry name" value="HisKA"/>
    <property type="match status" value="1"/>
</dbReference>
<gene>
    <name evidence="5 7" type="ORF">BDZ99DRAFT_405260</name>
</gene>
<dbReference type="PRINTS" id="PR00344">
    <property type="entry name" value="BCTRLSENSOR"/>
</dbReference>
<dbReference type="Pfam" id="PF00512">
    <property type="entry name" value="HisKA"/>
    <property type="match status" value="1"/>
</dbReference>
<evidence type="ECO:0000256" key="2">
    <source>
        <dbReference type="PROSITE-ProRule" id="PRU00169"/>
    </source>
</evidence>
<evidence type="ECO:0000313" key="7">
    <source>
        <dbReference type="RefSeq" id="XP_033584511.1"/>
    </source>
</evidence>
<accession>A0A6A6ZBE6</accession>
<name>A0A6A6ZBE6_9PEZI</name>
<dbReference type="SMART" id="SM00448">
    <property type="entry name" value="REC"/>
    <property type="match status" value="1"/>
</dbReference>
<reference evidence="5 7" key="1">
    <citation type="journal article" date="2020" name="Stud. Mycol.">
        <title>101 Dothideomycetes genomes: a test case for predicting lifestyles and emergence of pathogens.</title>
        <authorList>
            <person name="Haridas S."/>
            <person name="Albert R."/>
            <person name="Binder M."/>
            <person name="Bloem J."/>
            <person name="Labutti K."/>
            <person name="Salamov A."/>
            <person name="Andreopoulos B."/>
            <person name="Baker S."/>
            <person name="Barry K."/>
            <person name="Bills G."/>
            <person name="Bluhm B."/>
            <person name="Cannon C."/>
            <person name="Castanera R."/>
            <person name="Culley D."/>
            <person name="Daum C."/>
            <person name="Ezra D."/>
            <person name="Gonzalez J."/>
            <person name="Henrissat B."/>
            <person name="Kuo A."/>
            <person name="Liang C."/>
            <person name="Lipzen A."/>
            <person name="Lutzoni F."/>
            <person name="Magnuson J."/>
            <person name="Mondo S."/>
            <person name="Nolan M."/>
            <person name="Ohm R."/>
            <person name="Pangilinan J."/>
            <person name="Park H.-J."/>
            <person name="Ramirez L."/>
            <person name="Alfaro M."/>
            <person name="Sun H."/>
            <person name="Tritt A."/>
            <person name="Yoshinaga Y."/>
            <person name="Zwiers L.-H."/>
            <person name="Turgeon B."/>
            <person name="Goodwin S."/>
            <person name="Spatafora J."/>
            <person name="Crous P."/>
            <person name="Grigoriev I."/>
        </authorList>
    </citation>
    <scope>NUCLEOTIDE SEQUENCE</scope>
    <source>
        <strain evidence="5 7">CBS 304.34</strain>
    </source>
</reference>
<reference evidence="7" key="2">
    <citation type="submission" date="2020-04" db="EMBL/GenBank/DDBJ databases">
        <authorList>
            <consortium name="NCBI Genome Project"/>
        </authorList>
    </citation>
    <scope>NUCLEOTIDE SEQUENCE</scope>
    <source>
        <strain evidence="7">CBS 304.34</strain>
    </source>
</reference>
<dbReference type="SUPFAM" id="SSF55874">
    <property type="entry name" value="ATPase domain of HSP90 chaperone/DNA topoisomerase II/histidine kinase"/>
    <property type="match status" value="1"/>
</dbReference>
<feature type="domain" description="Histidine kinase" evidence="3">
    <location>
        <begin position="104"/>
        <end position="373"/>
    </location>
</feature>
<keyword evidence="6" id="KW-1185">Reference proteome</keyword>